<dbReference type="InterPro" id="IPR018254">
    <property type="entry name" value="Ribosomal_uL29_CS"/>
</dbReference>
<accession>A0A2T7BEZ0</accession>
<dbReference type="AlphaFoldDB" id="A0A2T7BEZ0"/>
<dbReference type="Proteomes" id="UP000244450">
    <property type="component" value="Unassembled WGS sequence"/>
</dbReference>
<proteinExistence type="inferred from homology"/>
<dbReference type="InterPro" id="IPR001854">
    <property type="entry name" value="Ribosomal_uL29"/>
</dbReference>
<dbReference type="Pfam" id="PF00831">
    <property type="entry name" value="Ribosomal_L29"/>
    <property type="match status" value="1"/>
</dbReference>
<evidence type="ECO:0000313" key="7">
    <source>
        <dbReference type="Proteomes" id="UP000244450"/>
    </source>
</evidence>
<dbReference type="RefSeq" id="WP_108686685.1">
    <property type="nucleotide sequence ID" value="NZ_QCYK01000002.1"/>
</dbReference>
<dbReference type="NCBIfam" id="TIGR00012">
    <property type="entry name" value="L29"/>
    <property type="match status" value="1"/>
</dbReference>
<evidence type="ECO:0000256" key="4">
    <source>
        <dbReference type="ARBA" id="ARBA00035204"/>
    </source>
</evidence>
<dbReference type="InterPro" id="IPR036049">
    <property type="entry name" value="Ribosomal_uL29_sf"/>
</dbReference>
<dbReference type="PROSITE" id="PS00579">
    <property type="entry name" value="RIBOSOMAL_L29"/>
    <property type="match status" value="1"/>
</dbReference>
<sequence>MAQAKLDVKSLNDQDLKDKIQDETVRLKKMSFGHAITPIENPMSIRLLRRDIARLKTELHRRATGK</sequence>
<dbReference type="GO" id="GO:0006412">
    <property type="term" value="P:translation"/>
    <property type="evidence" value="ECO:0007669"/>
    <property type="project" value="UniProtKB-UniRule"/>
</dbReference>
<dbReference type="GO" id="GO:1990904">
    <property type="term" value="C:ribonucleoprotein complex"/>
    <property type="evidence" value="ECO:0007669"/>
    <property type="project" value="UniProtKB-KW"/>
</dbReference>
<keyword evidence="2 5" id="KW-0689">Ribosomal protein</keyword>
<organism evidence="6 7">
    <name type="scientific">Chitinophaga parva</name>
    <dbReference type="NCBI Taxonomy" id="2169414"/>
    <lineage>
        <taxon>Bacteria</taxon>
        <taxon>Pseudomonadati</taxon>
        <taxon>Bacteroidota</taxon>
        <taxon>Chitinophagia</taxon>
        <taxon>Chitinophagales</taxon>
        <taxon>Chitinophagaceae</taxon>
        <taxon>Chitinophaga</taxon>
    </lineage>
</organism>
<comment type="caution">
    <text evidence="6">The sequence shown here is derived from an EMBL/GenBank/DDBJ whole genome shotgun (WGS) entry which is preliminary data.</text>
</comment>
<name>A0A2T7BEZ0_9BACT</name>
<dbReference type="GO" id="GO:0003735">
    <property type="term" value="F:structural constituent of ribosome"/>
    <property type="evidence" value="ECO:0007669"/>
    <property type="project" value="InterPro"/>
</dbReference>
<gene>
    <name evidence="5" type="primary">rpmC</name>
    <name evidence="6" type="ORF">DCC81_10990</name>
</gene>
<evidence type="ECO:0000256" key="5">
    <source>
        <dbReference type="HAMAP-Rule" id="MF_00374"/>
    </source>
</evidence>
<keyword evidence="3 5" id="KW-0687">Ribonucleoprotein</keyword>
<keyword evidence="7" id="KW-1185">Reference proteome</keyword>
<dbReference type="EMBL" id="QCYK01000002">
    <property type="protein sequence ID" value="PUZ24845.1"/>
    <property type="molecule type" value="Genomic_DNA"/>
</dbReference>
<dbReference type="HAMAP" id="MF_00374">
    <property type="entry name" value="Ribosomal_uL29"/>
    <property type="match status" value="1"/>
</dbReference>
<comment type="similarity">
    <text evidence="1 5">Belongs to the universal ribosomal protein uL29 family.</text>
</comment>
<protein>
    <recommendedName>
        <fullName evidence="4 5">Large ribosomal subunit protein uL29</fullName>
    </recommendedName>
</protein>
<evidence type="ECO:0000313" key="6">
    <source>
        <dbReference type="EMBL" id="PUZ24845.1"/>
    </source>
</evidence>
<reference evidence="6 7" key="1">
    <citation type="submission" date="2018-04" db="EMBL/GenBank/DDBJ databases">
        <title>Chitinophaga fuyangensis sp. nov., isolated from soil in a chemical factory.</title>
        <authorList>
            <person name="Chen K."/>
        </authorList>
    </citation>
    <scope>NUCLEOTIDE SEQUENCE [LARGE SCALE GENOMIC DNA]</scope>
    <source>
        <strain evidence="6 7">LY-1</strain>
    </source>
</reference>
<dbReference type="SUPFAM" id="SSF46561">
    <property type="entry name" value="Ribosomal protein L29 (L29p)"/>
    <property type="match status" value="1"/>
</dbReference>
<dbReference type="GO" id="GO:0005840">
    <property type="term" value="C:ribosome"/>
    <property type="evidence" value="ECO:0007669"/>
    <property type="project" value="UniProtKB-KW"/>
</dbReference>
<evidence type="ECO:0000256" key="3">
    <source>
        <dbReference type="ARBA" id="ARBA00023274"/>
    </source>
</evidence>
<evidence type="ECO:0000256" key="1">
    <source>
        <dbReference type="ARBA" id="ARBA00009254"/>
    </source>
</evidence>
<evidence type="ECO:0000256" key="2">
    <source>
        <dbReference type="ARBA" id="ARBA00022980"/>
    </source>
</evidence>
<dbReference type="Gene3D" id="1.10.287.310">
    <property type="match status" value="1"/>
</dbReference>
<dbReference type="OrthoDB" id="5296761at2"/>